<dbReference type="InterPro" id="IPR009262">
    <property type="entry name" value="SLC35_F1/F2/F6"/>
</dbReference>
<feature type="transmembrane region" description="Helical" evidence="7">
    <location>
        <begin position="340"/>
        <end position="359"/>
    </location>
</feature>
<evidence type="ECO:0008006" key="10">
    <source>
        <dbReference type="Google" id="ProtNLM"/>
    </source>
</evidence>
<keyword evidence="4 7" id="KW-0812">Transmembrane</keyword>
<keyword evidence="5 7" id="KW-1133">Transmembrane helix</keyword>
<feature type="transmembrane region" description="Helical" evidence="7">
    <location>
        <begin position="101"/>
        <end position="121"/>
    </location>
</feature>
<evidence type="ECO:0000256" key="6">
    <source>
        <dbReference type="ARBA" id="ARBA00023136"/>
    </source>
</evidence>
<evidence type="ECO:0000313" key="9">
    <source>
        <dbReference type="Proteomes" id="UP001201262"/>
    </source>
</evidence>
<dbReference type="PANTHER" id="PTHR14233">
    <property type="entry name" value="DUF914-RELATED"/>
    <property type="match status" value="1"/>
</dbReference>
<accession>A0AAD4Q1M1</accession>
<sequence length="402" mass="45078">MRQPASVEAASSNFNNQRNVAKANTSYPNLAESLSAHSEETPLVPVDSTVTKKDLFAYFVTKDFWVILFLGQVLAILNTSTSTFTSLLALEGTSIPAFQTFFSYAALNLVFTPLTIFKYGFNGWIRIIRQDGWKYILFATFDVEGNYFVILAYRYTTILSAQLINFWAIAIVVATSFFILHVRYHSMQILGILICIGGMGILIGSDHITGSNGEQAVDAVKGDMFALLSATFYGFSNVVEEYFVTKRPVYEVLGQLAFWATIINGIQACVFDRSSFETATWNGQVAGYLIGYTLCLSLFYSTAPLIYRLASASFMNISMLTGNFWGVIIGVHVLHLHVHWMYPIAFVLIMLGHFVYYLGRPVLGEARKPWLGRNQERGISGIFTAKRRIEQANATRHDEINY</sequence>
<keyword evidence="6 7" id="KW-0472">Membrane</keyword>
<evidence type="ECO:0000256" key="2">
    <source>
        <dbReference type="ARBA" id="ARBA00007863"/>
    </source>
</evidence>
<feature type="transmembrane region" description="Helical" evidence="7">
    <location>
        <begin position="224"/>
        <end position="244"/>
    </location>
</feature>
<feature type="transmembrane region" description="Helical" evidence="7">
    <location>
        <begin position="256"/>
        <end position="273"/>
    </location>
</feature>
<feature type="transmembrane region" description="Helical" evidence="7">
    <location>
        <begin position="314"/>
        <end position="334"/>
    </location>
</feature>
<evidence type="ECO:0000256" key="7">
    <source>
        <dbReference type="SAM" id="Phobius"/>
    </source>
</evidence>
<dbReference type="Proteomes" id="UP001201262">
    <property type="component" value="Unassembled WGS sequence"/>
</dbReference>
<keyword evidence="9" id="KW-1185">Reference proteome</keyword>
<name>A0AAD4Q1M1_9EURO</name>
<reference evidence="8" key="1">
    <citation type="submission" date="2021-12" db="EMBL/GenBank/DDBJ databases">
        <title>Convergent genome expansion in fungi linked to evolution of root-endophyte symbiosis.</title>
        <authorList>
            <consortium name="DOE Joint Genome Institute"/>
            <person name="Ke Y.-H."/>
            <person name="Bonito G."/>
            <person name="Liao H.-L."/>
            <person name="Looney B."/>
            <person name="Rojas-Flechas A."/>
            <person name="Nash J."/>
            <person name="Hameed K."/>
            <person name="Schadt C."/>
            <person name="Martin F."/>
            <person name="Crous P.W."/>
            <person name="Miettinen O."/>
            <person name="Magnuson J.K."/>
            <person name="Labbe J."/>
            <person name="Jacobson D."/>
            <person name="Doktycz M.J."/>
            <person name="Veneault-Fourrey C."/>
            <person name="Kuo A."/>
            <person name="Mondo S."/>
            <person name="Calhoun S."/>
            <person name="Riley R."/>
            <person name="Ohm R."/>
            <person name="LaButti K."/>
            <person name="Andreopoulos B."/>
            <person name="Pangilinan J."/>
            <person name="Nolan M."/>
            <person name="Tritt A."/>
            <person name="Clum A."/>
            <person name="Lipzen A."/>
            <person name="Daum C."/>
            <person name="Barry K."/>
            <person name="Grigoriev I.V."/>
            <person name="Vilgalys R."/>
        </authorList>
    </citation>
    <scope>NUCLEOTIDE SEQUENCE</scope>
    <source>
        <strain evidence="8">PMI_201</strain>
    </source>
</reference>
<dbReference type="Pfam" id="PF06027">
    <property type="entry name" value="SLC35F"/>
    <property type="match status" value="1"/>
</dbReference>
<feature type="transmembrane region" description="Helical" evidence="7">
    <location>
        <begin position="159"/>
        <end position="180"/>
    </location>
</feature>
<comment type="similarity">
    <text evidence="2">Belongs to the SLC35F solute transporter family.</text>
</comment>
<proteinExistence type="inferred from homology"/>
<feature type="transmembrane region" description="Helical" evidence="7">
    <location>
        <begin position="187"/>
        <end position="204"/>
    </location>
</feature>
<comment type="subcellular location">
    <subcellularLocation>
        <location evidence="1">Membrane</location>
        <topology evidence="1">Multi-pass membrane protein</topology>
    </subcellularLocation>
</comment>
<gene>
    <name evidence="8" type="ORF">BGW36DRAFT_290331</name>
</gene>
<evidence type="ECO:0000256" key="1">
    <source>
        <dbReference type="ARBA" id="ARBA00004141"/>
    </source>
</evidence>
<protein>
    <recommendedName>
        <fullName evidence="10">DUF914 domain membrane protein</fullName>
    </recommendedName>
</protein>
<dbReference type="GO" id="GO:0022857">
    <property type="term" value="F:transmembrane transporter activity"/>
    <property type="evidence" value="ECO:0007669"/>
    <property type="project" value="InterPro"/>
</dbReference>
<dbReference type="AlphaFoldDB" id="A0AAD4Q1M1"/>
<dbReference type="RefSeq" id="XP_046075785.1">
    <property type="nucleotide sequence ID" value="XM_046210756.1"/>
</dbReference>
<comment type="caution">
    <text evidence="8">The sequence shown here is derived from an EMBL/GenBank/DDBJ whole genome shotgun (WGS) entry which is preliminary data.</text>
</comment>
<organism evidence="8 9">
    <name type="scientific">Talaromyces proteolyticus</name>
    <dbReference type="NCBI Taxonomy" id="1131652"/>
    <lineage>
        <taxon>Eukaryota</taxon>
        <taxon>Fungi</taxon>
        <taxon>Dikarya</taxon>
        <taxon>Ascomycota</taxon>
        <taxon>Pezizomycotina</taxon>
        <taxon>Eurotiomycetes</taxon>
        <taxon>Eurotiomycetidae</taxon>
        <taxon>Eurotiales</taxon>
        <taxon>Trichocomaceae</taxon>
        <taxon>Talaromyces</taxon>
        <taxon>Talaromyces sect. Bacilispori</taxon>
    </lineage>
</organism>
<evidence type="ECO:0000256" key="5">
    <source>
        <dbReference type="ARBA" id="ARBA00022989"/>
    </source>
</evidence>
<dbReference type="GeneID" id="70241043"/>
<keyword evidence="3" id="KW-0813">Transport</keyword>
<evidence type="ECO:0000256" key="4">
    <source>
        <dbReference type="ARBA" id="ARBA00022692"/>
    </source>
</evidence>
<feature type="transmembrane region" description="Helical" evidence="7">
    <location>
        <begin position="133"/>
        <end position="153"/>
    </location>
</feature>
<evidence type="ECO:0000256" key="3">
    <source>
        <dbReference type="ARBA" id="ARBA00022448"/>
    </source>
</evidence>
<feature type="transmembrane region" description="Helical" evidence="7">
    <location>
        <begin position="64"/>
        <end position="89"/>
    </location>
</feature>
<dbReference type="InterPro" id="IPR052221">
    <property type="entry name" value="SLC35F_Transporter"/>
</dbReference>
<dbReference type="GO" id="GO:0016020">
    <property type="term" value="C:membrane"/>
    <property type="evidence" value="ECO:0007669"/>
    <property type="project" value="UniProtKB-SubCell"/>
</dbReference>
<dbReference type="EMBL" id="JAJTJA010000003">
    <property type="protein sequence ID" value="KAH8702409.1"/>
    <property type="molecule type" value="Genomic_DNA"/>
</dbReference>
<dbReference type="PANTHER" id="PTHR14233:SF4">
    <property type="entry name" value="SOLUTE CARRIER FAMILY 35 MEMBER F2"/>
    <property type="match status" value="1"/>
</dbReference>
<evidence type="ECO:0000313" key="8">
    <source>
        <dbReference type="EMBL" id="KAH8702409.1"/>
    </source>
</evidence>
<feature type="transmembrane region" description="Helical" evidence="7">
    <location>
        <begin position="285"/>
        <end position="307"/>
    </location>
</feature>